<gene>
    <name evidence="2" type="ORF">AYBTSS11_LOCUS24946</name>
</gene>
<dbReference type="Gramene" id="rna-AYBTSS11_LOCUS24946">
    <property type="protein sequence ID" value="CAJ1972889.1"/>
    <property type="gene ID" value="gene-AYBTSS11_LOCUS24946"/>
</dbReference>
<proteinExistence type="predicted"/>
<reference evidence="2" key="1">
    <citation type="submission" date="2023-10" db="EMBL/GenBank/DDBJ databases">
        <authorList>
            <person name="Domelevo Entfellner J.-B."/>
        </authorList>
    </citation>
    <scope>NUCLEOTIDE SEQUENCE</scope>
</reference>
<dbReference type="AlphaFoldDB" id="A0AA86SXV0"/>
<organism evidence="2 3">
    <name type="scientific">Sphenostylis stenocarpa</name>
    <dbReference type="NCBI Taxonomy" id="92480"/>
    <lineage>
        <taxon>Eukaryota</taxon>
        <taxon>Viridiplantae</taxon>
        <taxon>Streptophyta</taxon>
        <taxon>Embryophyta</taxon>
        <taxon>Tracheophyta</taxon>
        <taxon>Spermatophyta</taxon>
        <taxon>Magnoliopsida</taxon>
        <taxon>eudicotyledons</taxon>
        <taxon>Gunneridae</taxon>
        <taxon>Pentapetalae</taxon>
        <taxon>rosids</taxon>
        <taxon>fabids</taxon>
        <taxon>Fabales</taxon>
        <taxon>Fabaceae</taxon>
        <taxon>Papilionoideae</taxon>
        <taxon>50 kb inversion clade</taxon>
        <taxon>NPAAA clade</taxon>
        <taxon>indigoferoid/millettioid clade</taxon>
        <taxon>Phaseoleae</taxon>
        <taxon>Sphenostylis</taxon>
    </lineage>
</organism>
<protein>
    <submittedName>
        <fullName evidence="2">Uncharacterized protein</fullName>
    </submittedName>
</protein>
<evidence type="ECO:0000313" key="3">
    <source>
        <dbReference type="Proteomes" id="UP001189624"/>
    </source>
</evidence>
<dbReference type="Proteomes" id="UP001189624">
    <property type="component" value="Chromosome 8"/>
</dbReference>
<name>A0AA86SXV0_9FABA</name>
<accession>A0AA86SXV0</accession>
<sequence>MRMIMVMDEDVKDVGVDLGVEGKSIMEDIRGKEGVVEGGGPDGGVCGRKGCGANKDDANLDVGAKGNVKEGFGEVAEEESVELVAEVGRDERDKKGLSIEAFAVEEDGREDGENHGEVQNGGGTWI</sequence>
<evidence type="ECO:0000313" key="2">
    <source>
        <dbReference type="EMBL" id="CAJ1972889.1"/>
    </source>
</evidence>
<keyword evidence="3" id="KW-1185">Reference proteome</keyword>
<dbReference type="EMBL" id="OY731405">
    <property type="protein sequence ID" value="CAJ1972889.1"/>
    <property type="molecule type" value="Genomic_DNA"/>
</dbReference>
<feature type="region of interest" description="Disordered" evidence="1">
    <location>
        <begin position="105"/>
        <end position="126"/>
    </location>
</feature>
<evidence type="ECO:0000256" key="1">
    <source>
        <dbReference type="SAM" id="MobiDB-lite"/>
    </source>
</evidence>